<accession>A0A2P2QW23</accession>
<protein>
    <submittedName>
        <fullName evidence="1">Uncharacterized protein</fullName>
    </submittedName>
</protein>
<proteinExistence type="predicted"/>
<dbReference type="AlphaFoldDB" id="A0A2P2QW23"/>
<organism evidence="1">
    <name type="scientific">Rhizophora mucronata</name>
    <name type="common">Asiatic mangrove</name>
    <dbReference type="NCBI Taxonomy" id="61149"/>
    <lineage>
        <taxon>Eukaryota</taxon>
        <taxon>Viridiplantae</taxon>
        <taxon>Streptophyta</taxon>
        <taxon>Embryophyta</taxon>
        <taxon>Tracheophyta</taxon>
        <taxon>Spermatophyta</taxon>
        <taxon>Magnoliopsida</taxon>
        <taxon>eudicotyledons</taxon>
        <taxon>Gunneridae</taxon>
        <taxon>Pentapetalae</taxon>
        <taxon>rosids</taxon>
        <taxon>fabids</taxon>
        <taxon>Malpighiales</taxon>
        <taxon>Rhizophoraceae</taxon>
        <taxon>Rhizophora</taxon>
    </lineage>
</organism>
<reference evidence="1" key="1">
    <citation type="submission" date="2018-02" db="EMBL/GenBank/DDBJ databases">
        <title>Rhizophora mucronata_Transcriptome.</title>
        <authorList>
            <person name="Meera S.P."/>
            <person name="Sreeshan A."/>
            <person name="Augustine A."/>
        </authorList>
    </citation>
    <scope>NUCLEOTIDE SEQUENCE</scope>
    <source>
        <tissue evidence="1">Leaf</tissue>
    </source>
</reference>
<dbReference type="EMBL" id="GGEC01090600">
    <property type="protein sequence ID" value="MBX71084.1"/>
    <property type="molecule type" value="Transcribed_RNA"/>
</dbReference>
<evidence type="ECO:0000313" key="1">
    <source>
        <dbReference type="EMBL" id="MBX71084.1"/>
    </source>
</evidence>
<name>A0A2P2QW23_RHIMU</name>
<sequence length="29" mass="3447">MNQKLSSPHESLLLVFLHPCYFSKHDYLV</sequence>